<comment type="caution">
    <text evidence="1">The sequence shown here is derived from an EMBL/GenBank/DDBJ whole genome shotgun (WGS) entry which is preliminary data.</text>
</comment>
<evidence type="ECO:0000313" key="1">
    <source>
        <dbReference type="EMBL" id="PJF31841.1"/>
    </source>
</evidence>
<evidence type="ECO:0000313" key="2">
    <source>
        <dbReference type="Proteomes" id="UP000228921"/>
    </source>
</evidence>
<gene>
    <name evidence="1" type="ORF">CUN51_02550</name>
</gene>
<dbReference type="Proteomes" id="UP000228921">
    <property type="component" value="Unassembled WGS sequence"/>
</dbReference>
<proteinExistence type="predicted"/>
<dbReference type="AlphaFoldDB" id="A0A2M8P2R6"/>
<name>A0A2M8P2R6_9CHLR</name>
<protein>
    <submittedName>
        <fullName evidence="1">Uncharacterized protein</fullName>
    </submittedName>
</protein>
<dbReference type="EMBL" id="PGTK01000002">
    <property type="protein sequence ID" value="PJF31841.1"/>
    <property type="molecule type" value="Genomic_DNA"/>
</dbReference>
<organism evidence="1 2">
    <name type="scientific">Candidatus Thermofonsia Clade 1 bacterium</name>
    <dbReference type="NCBI Taxonomy" id="2364210"/>
    <lineage>
        <taxon>Bacteria</taxon>
        <taxon>Bacillati</taxon>
        <taxon>Chloroflexota</taxon>
        <taxon>Candidatus Thermofontia</taxon>
        <taxon>Candidatus Thermofonsia Clade 1</taxon>
    </lineage>
</organism>
<sequence length="117" mass="13678">MLSEAERERLVTLLNFNRFGTAFEVRSCYQIGDSKRIQADRDMALALKAKDIEPVMLIFCKTSLRAPVIRLRNYWQLYEGQAAFDFVRTLTGIDLQAFLQQERSTIQPIMQRIFDLI</sequence>
<accession>A0A2M8P2R6</accession>
<reference evidence="1 2" key="1">
    <citation type="submission" date="2017-11" db="EMBL/GenBank/DDBJ databases">
        <title>Evolution of Phototrophy in the Chloroflexi Phylum Driven by Horizontal Gene Transfer.</title>
        <authorList>
            <person name="Ward L.M."/>
            <person name="Hemp J."/>
            <person name="Shih P.M."/>
            <person name="Mcglynn S.E."/>
            <person name="Fischer W."/>
        </authorList>
    </citation>
    <scope>NUCLEOTIDE SEQUENCE [LARGE SCALE GENOMIC DNA]</scope>
    <source>
        <strain evidence="1">CP2_2F</strain>
    </source>
</reference>